<evidence type="ECO:0000256" key="5">
    <source>
        <dbReference type="ARBA" id="ARBA00022771"/>
    </source>
</evidence>
<organism evidence="13 14">
    <name type="scientific">Talaromyces proteolyticus</name>
    <dbReference type="NCBI Taxonomy" id="1131652"/>
    <lineage>
        <taxon>Eukaryota</taxon>
        <taxon>Fungi</taxon>
        <taxon>Dikarya</taxon>
        <taxon>Ascomycota</taxon>
        <taxon>Pezizomycotina</taxon>
        <taxon>Eurotiomycetes</taxon>
        <taxon>Eurotiomycetidae</taxon>
        <taxon>Eurotiales</taxon>
        <taxon>Trichocomaceae</taxon>
        <taxon>Talaromyces</taxon>
        <taxon>Talaromyces sect. Bacilispori</taxon>
    </lineage>
</organism>
<feature type="domain" description="C2H2-type" evidence="12">
    <location>
        <begin position="27"/>
        <end position="54"/>
    </location>
</feature>
<dbReference type="Pfam" id="PF04082">
    <property type="entry name" value="Fungal_trans"/>
    <property type="match status" value="1"/>
</dbReference>
<dbReference type="GO" id="GO:0005634">
    <property type="term" value="C:nucleus"/>
    <property type="evidence" value="ECO:0007669"/>
    <property type="project" value="UniProtKB-SubCell"/>
</dbReference>
<dbReference type="GO" id="GO:0006351">
    <property type="term" value="P:DNA-templated transcription"/>
    <property type="evidence" value="ECO:0007669"/>
    <property type="project" value="InterPro"/>
</dbReference>
<dbReference type="GO" id="GO:0000978">
    <property type="term" value="F:RNA polymerase II cis-regulatory region sequence-specific DNA binding"/>
    <property type="evidence" value="ECO:0007669"/>
    <property type="project" value="InterPro"/>
</dbReference>
<dbReference type="GO" id="GO:0000785">
    <property type="term" value="C:chromatin"/>
    <property type="evidence" value="ECO:0007669"/>
    <property type="project" value="TreeGrafter"/>
</dbReference>
<name>A0AAD4Q3Q4_9EURO</name>
<evidence type="ECO:0000256" key="10">
    <source>
        <dbReference type="PROSITE-ProRule" id="PRU00042"/>
    </source>
</evidence>
<evidence type="ECO:0000256" key="7">
    <source>
        <dbReference type="ARBA" id="ARBA00023015"/>
    </source>
</evidence>
<feature type="compositionally biased region" description="Polar residues" evidence="11">
    <location>
        <begin position="107"/>
        <end position="121"/>
    </location>
</feature>
<comment type="caution">
    <text evidence="13">The sequence shown here is derived from an EMBL/GenBank/DDBJ whole genome shotgun (WGS) entry which is preliminary data.</text>
</comment>
<keyword evidence="3" id="KW-0479">Metal-binding</keyword>
<reference evidence="13" key="1">
    <citation type="submission" date="2021-12" db="EMBL/GenBank/DDBJ databases">
        <title>Convergent genome expansion in fungi linked to evolution of root-endophyte symbiosis.</title>
        <authorList>
            <consortium name="DOE Joint Genome Institute"/>
            <person name="Ke Y.-H."/>
            <person name="Bonito G."/>
            <person name="Liao H.-L."/>
            <person name="Looney B."/>
            <person name="Rojas-Flechas A."/>
            <person name="Nash J."/>
            <person name="Hameed K."/>
            <person name="Schadt C."/>
            <person name="Martin F."/>
            <person name="Crous P.W."/>
            <person name="Miettinen O."/>
            <person name="Magnuson J.K."/>
            <person name="Labbe J."/>
            <person name="Jacobson D."/>
            <person name="Doktycz M.J."/>
            <person name="Veneault-Fourrey C."/>
            <person name="Kuo A."/>
            <person name="Mondo S."/>
            <person name="Calhoun S."/>
            <person name="Riley R."/>
            <person name="Ohm R."/>
            <person name="LaButti K."/>
            <person name="Andreopoulos B."/>
            <person name="Pangilinan J."/>
            <person name="Nolan M."/>
            <person name="Tritt A."/>
            <person name="Clum A."/>
            <person name="Lipzen A."/>
            <person name="Daum C."/>
            <person name="Barry K."/>
            <person name="Grigoriev I.V."/>
            <person name="Vilgalys R."/>
        </authorList>
    </citation>
    <scope>NUCLEOTIDE SEQUENCE</scope>
    <source>
        <strain evidence="13">PMI_201</strain>
    </source>
</reference>
<sequence>MSLRAADSKQPAAPTGPPPKTDKPRPHVCTTCGRSFARLEHLKRHERSHTKEKPFECPECTRCFARRDLLLRHQQKLHMTAAPSRPRNARRESTGAAGAPTNRVRKNSNAGNASNSMRPRANTISHIDNAALGMINGANANVTRAVQPGHVYHPSLGSVSGAPGFETRGYSAAHLPSNSLPKLETSGLPMDIASGLRTAPVYGSFDLGFGDNVFGGGSTINPAQLHFGGSPQFGHDAPTSPFNQAFHPLVSIPDPILDDEGNFDWVNGFDTTVPIGTMSDSAIEESSPSAMSTESQSRTSEPMIEAQAHIASSGSWQSPFPAAQSAPYSMDFSSPSLHELGFSTADTVSPKSLMNPVHFTDPFTSNLPVTPMSQSMLGGHSQSMFSSSMVANGESPNPFNVPFASSPLRNSLSTTSPDAVTDSNRQTLLASLSQPAGVPRQSFSQPSNGTKYNRDVSSRSNGLNSTYLLPNTFDLQRYIQAYITYFHPHLPFLHIPTLDFQSPEFTNSLRTASGHLNLSSTGVAGGGGCLVLSMAAMGALYEFDMAVSKDLFESAKKMIQLYLEERRKADMSAALSRSNSGRDNPVHNTPLWLVQAMLLNVVYGHTCGDKTSADIASTHCAALVSLARAAELTHHLDPERLPQDYLRQSKSDDADSTHSDQKTTRAPPKERRDWLDWKIVEERKRTLYAIFTLSSLLVSAYNHAPALTNSEIRLDLPCEEDLWAAESPQAWRKMGGTSTSKKEMTFSSALTSLLTASQREQFTAQSSNAFGSTDRAEDLPQSDLKPSTFGCLVLIHAMHNYIWETRQRHMGRQWTAQETDAMHAHIEPALRSWQAAWASNPLHSIERPNPFGAGPLSADSIPLLDLAYVRLFVNLGRSKEAFWQRDWNAMSDELARGAEIIQHADDGTMDQPNGMNGDIIRRDSVADLGVGDLHLSTTPTQEQPMSTMPQIYRPGQSKRERLLRKAAFYAADSICMSDRLGNTFAEWSSRELPLQCAMCTFDCAQVLSEWITTVQERVGPYLGVLGRDEADLAQVPGIMLLEDEDCKLIDKIKEILGSSEAKMQHEAHSSGSINALQRLPSVVDGGYGSKILMTTAYLLDRAAVWPITKLMARSLETQATRMKERAENSIIITS</sequence>
<evidence type="ECO:0000256" key="3">
    <source>
        <dbReference type="ARBA" id="ARBA00022723"/>
    </source>
</evidence>
<protein>
    <submittedName>
        <fullName evidence="13">C2H2 transcription factor</fullName>
    </submittedName>
</protein>
<evidence type="ECO:0000313" key="14">
    <source>
        <dbReference type="Proteomes" id="UP001201262"/>
    </source>
</evidence>
<dbReference type="GO" id="GO:0000981">
    <property type="term" value="F:DNA-binding transcription factor activity, RNA polymerase II-specific"/>
    <property type="evidence" value="ECO:0007669"/>
    <property type="project" value="InterPro"/>
</dbReference>
<feature type="compositionally biased region" description="Polar residues" evidence="11">
    <location>
        <begin position="441"/>
        <end position="451"/>
    </location>
</feature>
<accession>A0AAD4Q3Q4</accession>
<keyword evidence="7" id="KW-0805">Transcription regulation</keyword>
<dbReference type="PROSITE" id="PS00028">
    <property type="entry name" value="ZINC_FINGER_C2H2_1"/>
    <property type="match status" value="2"/>
</dbReference>
<keyword evidence="9" id="KW-0539">Nucleus</keyword>
<evidence type="ECO:0000256" key="1">
    <source>
        <dbReference type="ARBA" id="ARBA00004123"/>
    </source>
</evidence>
<dbReference type="GO" id="GO:0008270">
    <property type="term" value="F:zinc ion binding"/>
    <property type="evidence" value="ECO:0007669"/>
    <property type="project" value="UniProtKB-KW"/>
</dbReference>
<dbReference type="FunFam" id="3.30.160.60:FF:000576">
    <property type="entry name" value="C2H2 transcription factor (AmdX)"/>
    <property type="match status" value="1"/>
</dbReference>
<dbReference type="GeneID" id="70240729"/>
<feature type="domain" description="C2H2-type" evidence="12">
    <location>
        <begin position="55"/>
        <end position="83"/>
    </location>
</feature>
<evidence type="ECO:0000256" key="2">
    <source>
        <dbReference type="ARBA" id="ARBA00006991"/>
    </source>
</evidence>
<dbReference type="PANTHER" id="PTHR40626">
    <property type="entry name" value="MIP31509P"/>
    <property type="match status" value="1"/>
</dbReference>
<dbReference type="InterPro" id="IPR013087">
    <property type="entry name" value="Znf_C2H2_type"/>
</dbReference>
<feature type="region of interest" description="Disordered" evidence="11">
    <location>
        <begin position="1"/>
        <end position="30"/>
    </location>
</feature>
<dbReference type="SUPFAM" id="SSF57667">
    <property type="entry name" value="beta-beta-alpha zinc fingers"/>
    <property type="match status" value="1"/>
</dbReference>
<dbReference type="EMBL" id="JAJTJA010000001">
    <property type="protein sequence ID" value="KAH8705294.1"/>
    <property type="molecule type" value="Genomic_DNA"/>
</dbReference>
<gene>
    <name evidence="13" type="ORF">BGW36DRAFT_286743</name>
</gene>
<dbReference type="Proteomes" id="UP001201262">
    <property type="component" value="Unassembled WGS sequence"/>
</dbReference>
<dbReference type="FunFam" id="3.30.160.60:FF:000761">
    <property type="entry name" value="Zinc finger protein 449"/>
    <property type="match status" value="1"/>
</dbReference>
<evidence type="ECO:0000256" key="11">
    <source>
        <dbReference type="SAM" id="MobiDB-lite"/>
    </source>
</evidence>
<keyword evidence="5 10" id="KW-0863">Zinc-finger</keyword>
<keyword evidence="6" id="KW-0862">Zinc</keyword>
<dbReference type="CDD" id="cd12148">
    <property type="entry name" value="fungal_TF_MHR"/>
    <property type="match status" value="1"/>
</dbReference>
<dbReference type="RefSeq" id="XP_046077915.1">
    <property type="nucleotide sequence ID" value="XM_046210442.1"/>
</dbReference>
<dbReference type="Gene3D" id="3.30.160.60">
    <property type="entry name" value="Classic Zinc Finger"/>
    <property type="match status" value="2"/>
</dbReference>
<keyword evidence="14" id="KW-1185">Reference proteome</keyword>
<proteinExistence type="inferred from homology"/>
<dbReference type="AlphaFoldDB" id="A0AAD4Q3Q4"/>
<comment type="similarity">
    <text evidence="2">Belongs to the krueppel C2H2-type zinc-finger protein family.</text>
</comment>
<feature type="region of interest" description="Disordered" evidence="11">
    <location>
        <begin position="648"/>
        <end position="669"/>
    </location>
</feature>
<evidence type="ECO:0000256" key="6">
    <source>
        <dbReference type="ARBA" id="ARBA00022833"/>
    </source>
</evidence>
<dbReference type="InterPro" id="IPR007219">
    <property type="entry name" value="XnlR_reg_dom"/>
</dbReference>
<dbReference type="InterPro" id="IPR036236">
    <property type="entry name" value="Znf_C2H2_sf"/>
</dbReference>
<evidence type="ECO:0000256" key="9">
    <source>
        <dbReference type="ARBA" id="ARBA00023242"/>
    </source>
</evidence>
<evidence type="ECO:0000256" key="8">
    <source>
        <dbReference type="ARBA" id="ARBA00023163"/>
    </source>
</evidence>
<feature type="region of interest" description="Disordered" evidence="11">
    <location>
        <begin position="431"/>
        <end position="457"/>
    </location>
</feature>
<evidence type="ECO:0000256" key="4">
    <source>
        <dbReference type="ARBA" id="ARBA00022737"/>
    </source>
</evidence>
<dbReference type="PANTHER" id="PTHR40626:SF13">
    <property type="entry name" value="RESPIRATION FACTOR 2-RELATED"/>
    <property type="match status" value="1"/>
</dbReference>
<dbReference type="PROSITE" id="PS50157">
    <property type="entry name" value="ZINC_FINGER_C2H2_2"/>
    <property type="match status" value="2"/>
</dbReference>
<dbReference type="SMART" id="SM00355">
    <property type="entry name" value="ZnF_C2H2"/>
    <property type="match status" value="2"/>
</dbReference>
<dbReference type="InterPro" id="IPR051059">
    <property type="entry name" value="VerF-like"/>
</dbReference>
<evidence type="ECO:0000259" key="12">
    <source>
        <dbReference type="PROSITE" id="PS50157"/>
    </source>
</evidence>
<dbReference type="Pfam" id="PF00096">
    <property type="entry name" value="zf-C2H2"/>
    <property type="match status" value="2"/>
</dbReference>
<keyword evidence="4" id="KW-0677">Repeat</keyword>
<comment type="subcellular location">
    <subcellularLocation>
        <location evidence="1">Nucleus</location>
    </subcellularLocation>
</comment>
<evidence type="ECO:0000313" key="13">
    <source>
        <dbReference type="EMBL" id="KAH8705294.1"/>
    </source>
</evidence>
<feature type="region of interest" description="Disordered" evidence="11">
    <location>
        <begin position="78"/>
        <end position="121"/>
    </location>
</feature>
<keyword evidence="8" id="KW-0804">Transcription</keyword>